<reference evidence="1" key="2">
    <citation type="submission" date="2010-02" db="EMBL/GenBank/DDBJ databases">
        <authorList>
            <person name="Genoscope - CEA"/>
        </authorList>
    </citation>
    <scope>NUCLEOTIDE SEQUENCE</scope>
    <source>
        <strain evidence="1">CFBP2957</strain>
        <plasmid evidence="1">RCFBPv3_mp</plasmid>
    </source>
</reference>
<dbReference type="PANTHER" id="PTHR41791:SF1">
    <property type="entry name" value="SSL7039 PROTEIN"/>
    <property type="match status" value="1"/>
</dbReference>
<dbReference type="NCBIfam" id="TIGR02683">
    <property type="entry name" value="upstrm_HI1419"/>
    <property type="match status" value="1"/>
</dbReference>
<evidence type="ECO:0000313" key="1">
    <source>
        <dbReference type="EMBL" id="CBJ52856.1"/>
    </source>
</evidence>
<geneLocation type="plasmid" evidence="1">
    <name>RCFBPv3_mp</name>
</geneLocation>
<keyword evidence="1" id="KW-0614">Plasmid</keyword>
<dbReference type="PANTHER" id="PTHR41791">
    <property type="entry name" value="SSL7039 PROTEIN"/>
    <property type="match status" value="1"/>
</dbReference>
<gene>
    <name evidence="1" type="ORF">RCFBP_mp10062</name>
</gene>
<sequence length="105" mass="12110">MLTIRTTELFDDWFCSLRDKAVQRRIQVRIDRLQMGHPGDMKAVRDGIRELRIDHGPGYRLYFVQHGVVLIVLLCGGAKSTQEADSRRAIDLSRRLDVDDVDDVE</sequence>
<reference evidence="1" key="1">
    <citation type="journal article" date="2010" name="BMC Genomics">
        <title>Genomes of three tomato pathogens within the Ralstonia solanacearum species complex reveal significant evolutionary divergence.</title>
        <authorList>
            <person name="Remenant B."/>
            <person name="Coupat-Goutaland B."/>
            <person name="Guidot A."/>
            <person name="Cellier G."/>
            <person name="Wicker E."/>
            <person name="Allen C."/>
            <person name="Fegan M."/>
            <person name="Pruvost O."/>
            <person name="Elbaz M."/>
            <person name="Calteau A."/>
            <person name="Salvignol G."/>
            <person name="Mornico D."/>
            <person name="Mangenot S."/>
            <person name="Barbe V."/>
            <person name="Medigue C."/>
            <person name="Prior P."/>
        </authorList>
    </citation>
    <scope>NUCLEOTIDE SEQUENCE [LARGE SCALE GENOMIC DNA]</scope>
    <source>
        <strain evidence="1">CFBP2957</strain>
        <plasmid evidence="1">RCFBPv3_mp</plasmid>
    </source>
</reference>
<name>D8P722_RALSL</name>
<dbReference type="InterPro" id="IPR009241">
    <property type="entry name" value="HigB-like"/>
</dbReference>
<proteinExistence type="predicted"/>
<dbReference type="Pfam" id="PF05973">
    <property type="entry name" value="Gp49"/>
    <property type="match status" value="1"/>
</dbReference>
<dbReference type="EMBL" id="FP885907">
    <property type="protein sequence ID" value="CBJ52856.1"/>
    <property type="molecule type" value="Genomic_DNA"/>
</dbReference>
<dbReference type="RefSeq" id="WP_013207426.1">
    <property type="nucleotide sequence ID" value="NC_014309.1"/>
</dbReference>
<evidence type="ECO:0008006" key="2">
    <source>
        <dbReference type="Google" id="ProtNLM"/>
    </source>
</evidence>
<dbReference type="AlphaFoldDB" id="D8P722"/>
<organism evidence="1">
    <name type="scientific">Ralstonia solanacearum CFBP2957</name>
    <dbReference type="NCBI Taxonomy" id="859656"/>
    <lineage>
        <taxon>Bacteria</taxon>
        <taxon>Pseudomonadati</taxon>
        <taxon>Pseudomonadota</taxon>
        <taxon>Betaproteobacteria</taxon>
        <taxon>Burkholderiales</taxon>
        <taxon>Burkholderiaceae</taxon>
        <taxon>Ralstonia</taxon>
        <taxon>Ralstonia solanacearum species complex</taxon>
    </lineage>
</organism>
<dbReference type="InterPro" id="IPR014056">
    <property type="entry name" value="TypeIITA-like_toxin_pred"/>
</dbReference>
<accession>D8P722</accession>
<dbReference type="PIRSF" id="PIRSF028744">
    <property type="entry name" value="Addict_mod_HI1419"/>
    <property type="match status" value="1"/>
</dbReference>
<dbReference type="PATRIC" id="fig|859656.5.peg.3308"/>
<protein>
    <recommendedName>
        <fullName evidence="2">Addiction module antitoxin RelB</fullName>
    </recommendedName>
</protein>